<evidence type="ECO:0000313" key="1">
    <source>
        <dbReference type="EMBL" id="VTZ59556.1"/>
    </source>
</evidence>
<sequence length="207" mass="22669">MTFRLLPKRLAVREAERSSPSRDSQLLRYRRCGAGWSCRPLLFDRLRRFDVGLYLAAIRPLFGGDLAGTGKRRHAGEIVGALRRHPRGLDVQLGLDPAAVDADGIGDRPDLVNCPEMTRTGRQFPRFGEVGEFRTSGDPDEALLRQLNGALALGDAQVHEPIRAGSVRLTESSIALSKQLKKDPDACLWLAACLAGKSAASGVRWIE</sequence>
<dbReference type="AlphaFoldDB" id="A0A508WU51"/>
<proteinExistence type="predicted"/>
<dbReference type="EMBL" id="CABFNB010000016">
    <property type="protein sequence ID" value="VTZ59556.1"/>
    <property type="molecule type" value="Genomic_DNA"/>
</dbReference>
<name>A0A508WU51_9HYPH</name>
<accession>A0A508WU51</accession>
<dbReference type="Proteomes" id="UP000507954">
    <property type="component" value="Unassembled WGS sequence"/>
</dbReference>
<reference evidence="1" key="1">
    <citation type="submission" date="2019-06" db="EMBL/GenBank/DDBJ databases">
        <authorList>
            <person name="Le Quere A."/>
            <person name="Colella S."/>
        </authorList>
    </citation>
    <scope>NUCLEOTIDE SEQUENCE</scope>
    <source>
        <strain evidence="1">EmedicaeMD41</strain>
    </source>
</reference>
<protein>
    <submittedName>
        <fullName evidence="1">Uncharacterized protein</fullName>
    </submittedName>
</protein>
<organism evidence="1">
    <name type="scientific">Sinorhizobium medicae</name>
    <dbReference type="NCBI Taxonomy" id="110321"/>
    <lineage>
        <taxon>Bacteria</taxon>
        <taxon>Pseudomonadati</taxon>
        <taxon>Pseudomonadota</taxon>
        <taxon>Alphaproteobacteria</taxon>
        <taxon>Hyphomicrobiales</taxon>
        <taxon>Rhizobiaceae</taxon>
        <taxon>Sinorhizobium/Ensifer group</taxon>
        <taxon>Sinorhizobium</taxon>
    </lineage>
</organism>
<gene>
    <name evidence="1" type="ORF">EMEDMD4_1120002</name>
</gene>